<dbReference type="Pfam" id="PF11707">
    <property type="entry name" value="Npa1"/>
    <property type="match status" value="1"/>
</dbReference>
<dbReference type="PANTHER" id="PTHR13500:SF0">
    <property type="entry name" value="NUCLEOLAR PRE-RIBOSOMAL-ASSOCIATED PROTEIN 1"/>
    <property type="match status" value="1"/>
</dbReference>
<dbReference type="InterPro" id="IPR032436">
    <property type="entry name" value="URB1_C"/>
</dbReference>
<protein>
    <recommendedName>
        <fullName evidence="6">Nucleolar pre-ribosomal-associated protein 1 C-terminal domain-containing protein</fullName>
    </recommendedName>
</protein>
<dbReference type="InterPro" id="IPR021714">
    <property type="entry name" value="URB1_N"/>
</dbReference>
<accession>A0AA85JM79</accession>
<feature type="region of interest" description="Disordered" evidence="1">
    <location>
        <begin position="892"/>
        <end position="921"/>
    </location>
</feature>
<reference evidence="5" key="2">
    <citation type="submission" date="2023-11" db="UniProtKB">
        <authorList>
            <consortium name="WormBaseParasite"/>
        </authorList>
    </citation>
    <scope>IDENTIFICATION</scope>
</reference>
<organism evidence="4 5">
    <name type="scientific">Trichobilharzia regenti</name>
    <name type="common">Nasal bird schistosome</name>
    <dbReference type="NCBI Taxonomy" id="157069"/>
    <lineage>
        <taxon>Eukaryota</taxon>
        <taxon>Metazoa</taxon>
        <taxon>Spiralia</taxon>
        <taxon>Lophotrochozoa</taxon>
        <taxon>Platyhelminthes</taxon>
        <taxon>Trematoda</taxon>
        <taxon>Digenea</taxon>
        <taxon>Strigeidida</taxon>
        <taxon>Schistosomatoidea</taxon>
        <taxon>Schistosomatidae</taxon>
        <taxon>Trichobilharzia</taxon>
    </lineage>
</organism>
<sequence length="1170" mass="132277">MPKRVKSEICASEETECKRRNNLFRLIGSDISVLISFIESVSDENVDEIVTDAILTGDVMGILKYLDTGQDRKHTELIAVLKSLYIIILRSSRELAASFPTLARDLAEGFLEDSRLSLCLNLMWKSQSAELLKVSLQLLATVVTVSEDLARGLVRSIDFESKTMTKCSKRRNILDKCDVRTCFINFLASFVYLNSNVILRELVDKRGAFHLLVSESFVDKYSNVILILCVLQKVAENRSVSKTQRARVFNRHCLQRLVSLYFWRGEGKNVNEVLKKGDVDVNENEVSSVRCAVHKLLLHLFTSSRLGVVFSAKFDSDIQYNGLILQCLTCAQMDGAYMDPLRTELVVKALCKCPDVFVPYLDHLAPTLYPRDSSGWFSVMDFVLQLYQSVGKYILQFIVNALSYSLTVDVMASAIANFCVLSPKMVDPISQAVKYNESSRVKIKAVELITCLRQQLKIPLTWLTLNQLPSGIGFTSDQLKAKIELYMRERLPGTKWLNRFKKVFNEPLDDQSILADQILTSSNQDEPEEVVEEEPVKVEDIVESVNQSLKDLPKKVRKAFKLFEKFCIPNNCDKSIPENLLDTFSELPELTKLCFENYSTYPVVYQYLSRAIHLMYNNPSLSSLHKPKVFLNLLTNHVNLNSILSSSKLAKVADDSKYATSNVSISQDNLLKENLFKFLLEIAHVTPKLVFKSIPVLWILAAYSGTMSSLDRTILKLFYVLEKYSPGSLLQCKYIIWGPNVYKHCQFDTQGNNLIQPTLLLEPNVNTLFTMLDDHQLLDSAFNFPMYRKWFAGPNSYSSDFETIEINSTLDPCFILHVLDSYLRQYECQLYGDNDAMKSIQFLKTFYIKNCLSYAIAGLSSYSKHIRNMAKSIIAVYRKLINAYIASSSTPSTAAATTPPPPPPTTTTNTISSGNHQPSKLVSAKHFPEGQQIAFLLDTLRNSLSHGGGSVFGGGSRKAKLFHTPMDSGGRLTKLHANFFIKALNLFSRPENPMFQPIWNCLLAKAAVDLRYVPEFLRLFFSTNNKFNLERQWICGVCVSGLGDPADYLVMESSLVFKHVLTAYSLPSADNNFKLLVLRLLVNATKHTRIVHALIRFHALPLWLYRHTALNSSAEQKKLFLCILENIHNALVTKSSNQPVLEVLNLIGEEYFAKNDLKDVKAITVIPSET</sequence>
<keyword evidence="4" id="KW-1185">Reference proteome</keyword>
<evidence type="ECO:0000256" key="1">
    <source>
        <dbReference type="SAM" id="MobiDB-lite"/>
    </source>
</evidence>
<dbReference type="Pfam" id="PF16201">
    <property type="entry name" value="NopRA1"/>
    <property type="match status" value="1"/>
</dbReference>
<name>A0AA85JM79_TRIRE</name>
<feature type="domain" description="URB1 N-terminal" evidence="2">
    <location>
        <begin position="59"/>
        <end position="378"/>
    </location>
</feature>
<reference evidence="4" key="1">
    <citation type="submission" date="2022-06" db="EMBL/GenBank/DDBJ databases">
        <authorList>
            <person name="Berger JAMES D."/>
            <person name="Berger JAMES D."/>
        </authorList>
    </citation>
    <scope>NUCLEOTIDE SEQUENCE [LARGE SCALE GENOMIC DNA]</scope>
</reference>
<dbReference type="AlphaFoldDB" id="A0AA85JM79"/>
<evidence type="ECO:0008006" key="6">
    <source>
        <dbReference type="Google" id="ProtNLM"/>
    </source>
</evidence>
<dbReference type="InterPro" id="IPR039844">
    <property type="entry name" value="URB1"/>
</dbReference>
<dbReference type="WBParaSite" id="TREG1_28050.1">
    <property type="protein sequence ID" value="TREG1_28050.1"/>
    <property type="gene ID" value="TREG1_28050"/>
</dbReference>
<feature type="compositionally biased region" description="Polar residues" evidence="1">
    <location>
        <begin position="909"/>
        <end position="920"/>
    </location>
</feature>
<proteinExistence type="predicted"/>
<dbReference type="Proteomes" id="UP000050795">
    <property type="component" value="Unassembled WGS sequence"/>
</dbReference>
<evidence type="ECO:0000259" key="2">
    <source>
        <dbReference type="Pfam" id="PF11707"/>
    </source>
</evidence>
<dbReference type="PANTHER" id="PTHR13500">
    <property type="entry name" value="NUCLEOLAR PRERIBOSOMAL-ASSOCIATED PROTEIN 1"/>
    <property type="match status" value="1"/>
</dbReference>
<dbReference type="GO" id="GO:0000466">
    <property type="term" value="P:maturation of 5.8S rRNA from tricistronic rRNA transcript (SSU-rRNA, 5.8S rRNA, LSU-rRNA)"/>
    <property type="evidence" value="ECO:0007669"/>
    <property type="project" value="TreeGrafter"/>
</dbReference>
<dbReference type="GO" id="GO:0000463">
    <property type="term" value="P:maturation of LSU-rRNA from tricistronic rRNA transcript (SSU-rRNA, 5.8S rRNA, LSU-rRNA)"/>
    <property type="evidence" value="ECO:0007669"/>
    <property type="project" value="TreeGrafter"/>
</dbReference>
<evidence type="ECO:0000259" key="3">
    <source>
        <dbReference type="Pfam" id="PF16201"/>
    </source>
</evidence>
<dbReference type="GO" id="GO:0005730">
    <property type="term" value="C:nucleolus"/>
    <property type="evidence" value="ECO:0007669"/>
    <property type="project" value="TreeGrafter"/>
</dbReference>
<evidence type="ECO:0000313" key="5">
    <source>
        <dbReference type="WBParaSite" id="TREG1_28050.1"/>
    </source>
</evidence>
<feature type="domain" description="URB1 C-terminal" evidence="3">
    <location>
        <begin position="852"/>
        <end position="1100"/>
    </location>
</feature>
<evidence type="ECO:0000313" key="4">
    <source>
        <dbReference type="Proteomes" id="UP000050795"/>
    </source>
</evidence>